<feature type="transmembrane region" description="Helical" evidence="5">
    <location>
        <begin position="204"/>
        <end position="224"/>
    </location>
</feature>
<keyword evidence="7" id="KW-1185">Reference proteome</keyword>
<evidence type="ECO:0000256" key="1">
    <source>
        <dbReference type="ARBA" id="ARBA00004127"/>
    </source>
</evidence>
<dbReference type="EMBL" id="JAHRGL010000002">
    <property type="protein sequence ID" value="MBV2131736.1"/>
    <property type="molecule type" value="Genomic_DNA"/>
</dbReference>
<reference evidence="6 7" key="1">
    <citation type="submission" date="2021-06" db="EMBL/GenBank/DDBJ databases">
        <title>Differences between aerobic and microaerobic xylene degrading microbial communities.</title>
        <authorList>
            <person name="Banerjee S."/>
            <person name="Tancsics A."/>
        </authorList>
    </citation>
    <scope>NUCLEOTIDE SEQUENCE [LARGE SCALE GENOMIC DNA]</scope>
    <source>
        <strain evidence="6 7">MAP12</strain>
    </source>
</reference>
<feature type="transmembrane region" description="Helical" evidence="5">
    <location>
        <begin position="53"/>
        <end position="74"/>
    </location>
</feature>
<keyword evidence="2 5" id="KW-0812">Transmembrane</keyword>
<organism evidence="6 7">
    <name type="scientific">Geopseudomonas aromaticivorans</name>
    <dbReference type="NCBI Taxonomy" id="2849492"/>
    <lineage>
        <taxon>Bacteria</taxon>
        <taxon>Pseudomonadati</taxon>
        <taxon>Pseudomonadota</taxon>
        <taxon>Gammaproteobacteria</taxon>
        <taxon>Pseudomonadales</taxon>
        <taxon>Pseudomonadaceae</taxon>
        <taxon>Geopseudomonas</taxon>
    </lineage>
</organism>
<evidence type="ECO:0000313" key="6">
    <source>
        <dbReference type="EMBL" id="MBV2131736.1"/>
    </source>
</evidence>
<comment type="caution">
    <text evidence="6">The sequence shown here is derived from an EMBL/GenBank/DDBJ whole genome shotgun (WGS) entry which is preliminary data.</text>
</comment>
<dbReference type="RefSeq" id="WP_217679641.1">
    <property type="nucleotide sequence ID" value="NZ_JAHRGL010000002.1"/>
</dbReference>
<evidence type="ECO:0000256" key="2">
    <source>
        <dbReference type="ARBA" id="ARBA00022692"/>
    </source>
</evidence>
<accession>A0ABS6MSF2</accession>
<feature type="transmembrane region" description="Helical" evidence="5">
    <location>
        <begin position="26"/>
        <end position="46"/>
    </location>
</feature>
<feature type="transmembrane region" description="Helical" evidence="5">
    <location>
        <begin position="145"/>
        <end position="169"/>
    </location>
</feature>
<feature type="transmembrane region" description="Helical" evidence="5">
    <location>
        <begin position="181"/>
        <end position="198"/>
    </location>
</feature>
<dbReference type="Proteomes" id="UP000813068">
    <property type="component" value="Unassembled WGS sequence"/>
</dbReference>
<keyword evidence="4 5" id="KW-0472">Membrane</keyword>
<evidence type="ECO:0000256" key="5">
    <source>
        <dbReference type="SAM" id="Phobius"/>
    </source>
</evidence>
<sequence length="226" mass="24499">MATREQDGNNPPRQQVLDPVSRMSEILFGLLMVLTFTGTFSVANAGESSVRELLIASLGCNLAWGLVDGCMLLLNRLAERGHTWRMLQHLKNIPPGSAQAFDVLADALPILVTKVMKAEDVHTLHRRVLEQPIERTRLSLGMSDLLAAVSVFLLVFFSTLPVVLPFVLLSEPMHALRASNAIALGMLFLIGMGYGRFAGARRPWLTALVFTVLGIALVAATIALGG</sequence>
<evidence type="ECO:0000256" key="4">
    <source>
        <dbReference type="ARBA" id="ARBA00023136"/>
    </source>
</evidence>
<dbReference type="InterPro" id="IPR008217">
    <property type="entry name" value="Ccc1_fam"/>
</dbReference>
<protein>
    <submittedName>
        <fullName evidence="6">VIT1/CCC1 transporter family protein</fullName>
    </submittedName>
</protein>
<gene>
    <name evidence="6" type="ORF">KRX52_02865</name>
</gene>
<evidence type="ECO:0000313" key="7">
    <source>
        <dbReference type="Proteomes" id="UP000813068"/>
    </source>
</evidence>
<keyword evidence="3 5" id="KW-1133">Transmembrane helix</keyword>
<name>A0ABS6MSF2_9GAMM</name>
<comment type="subcellular location">
    <subcellularLocation>
        <location evidence="1">Endomembrane system</location>
        <topology evidence="1">Multi-pass membrane protein</topology>
    </subcellularLocation>
</comment>
<evidence type="ECO:0000256" key="3">
    <source>
        <dbReference type="ARBA" id="ARBA00022989"/>
    </source>
</evidence>
<dbReference type="Pfam" id="PF01988">
    <property type="entry name" value="VIT1"/>
    <property type="match status" value="1"/>
</dbReference>
<proteinExistence type="predicted"/>